<proteinExistence type="predicted"/>
<dbReference type="Pfam" id="PF07878">
    <property type="entry name" value="RHH_5"/>
    <property type="match status" value="1"/>
</dbReference>
<dbReference type="OrthoDB" id="517972at2"/>
<accession>A0A1Z4GDU4</accession>
<sequence>MSVNPTPRYKGKRINLTVPLDLYEKVEQLAEEETRPVAQMFLRLAQEGFEARTEKDK</sequence>
<organism evidence="2 3">
    <name type="scientific">Anabaenopsis circularis NIES-21</name>
    <dbReference type="NCBI Taxonomy" id="1085406"/>
    <lineage>
        <taxon>Bacteria</taxon>
        <taxon>Bacillati</taxon>
        <taxon>Cyanobacteriota</taxon>
        <taxon>Cyanophyceae</taxon>
        <taxon>Nostocales</taxon>
        <taxon>Nodulariaceae</taxon>
        <taxon>Anabaenopsis</taxon>
    </lineage>
</organism>
<dbReference type="InterPro" id="IPR012869">
    <property type="entry name" value="RHH_5"/>
</dbReference>
<name>A0A1Z4GDU4_9CYAN</name>
<evidence type="ECO:0000313" key="3">
    <source>
        <dbReference type="Proteomes" id="UP000218287"/>
    </source>
</evidence>
<gene>
    <name evidence="2" type="ORF">NIES21_14800</name>
</gene>
<feature type="domain" description="CopG-like ribbon-helix-helix" evidence="1">
    <location>
        <begin position="11"/>
        <end position="52"/>
    </location>
</feature>
<dbReference type="Proteomes" id="UP000218287">
    <property type="component" value="Chromosome"/>
</dbReference>
<dbReference type="AlphaFoldDB" id="A0A1Z4GDU4"/>
<protein>
    <recommendedName>
        <fullName evidence="1">CopG-like ribbon-helix-helix domain-containing protein</fullName>
    </recommendedName>
</protein>
<reference evidence="2 3" key="1">
    <citation type="submission" date="2017-06" db="EMBL/GenBank/DDBJ databases">
        <title>Genome sequencing of cyanobaciteial culture collection at National Institute for Environmental Studies (NIES).</title>
        <authorList>
            <person name="Hirose Y."/>
            <person name="Shimura Y."/>
            <person name="Fujisawa T."/>
            <person name="Nakamura Y."/>
            <person name="Kawachi M."/>
        </authorList>
    </citation>
    <scope>NUCLEOTIDE SEQUENCE [LARGE SCALE GENOMIC DNA]</scope>
    <source>
        <strain evidence="2 3">NIES-21</strain>
    </source>
</reference>
<evidence type="ECO:0000259" key="1">
    <source>
        <dbReference type="Pfam" id="PF07878"/>
    </source>
</evidence>
<keyword evidence="3" id="KW-1185">Reference proteome</keyword>
<evidence type="ECO:0000313" key="2">
    <source>
        <dbReference type="EMBL" id="BAY15662.1"/>
    </source>
</evidence>
<dbReference type="EMBL" id="AP018174">
    <property type="protein sequence ID" value="BAY15662.1"/>
    <property type="molecule type" value="Genomic_DNA"/>
</dbReference>